<evidence type="ECO:0000256" key="4">
    <source>
        <dbReference type="ARBA" id="ARBA00022989"/>
    </source>
</evidence>
<reference evidence="7 8" key="1">
    <citation type="submission" date="2019-07" db="EMBL/GenBank/DDBJ databases">
        <title>Genomic Encyclopedia of Archaeal and Bacterial Type Strains, Phase II (KMG-II): from individual species to whole genera.</title>
        <authorList>
            <person name="Goeker M."/>
        </authorList>
    </citation>
    <scope>NUCLEOTIDE SEQUENCE [LARGE SCALE GENOMIC DNA]</scope>
    <source>
        <strain evidence="7 8">ATCC BAA-1139</strain>
    </source>
</reference>
<protein>
    <submittedName>
        <fullName evidence="7">Amino acid/amide ABC transporter membrane protein 2 (HAAT family)</fullName>
    </submittedName>
</protein>
<comment type="subcellular location">
    <subcellularLocation>
        <location evidence="1">Cell membrane</location>
        <topology evidence="1">Multi-pass membrane protein</topology>
    </subcellularLocation>
</comment>
<dbReference type="CDD" id="cd06581">
    <property type="entry name" value="TM_PBP1_LivM_like"/>
    <property type="match status" value="1"/>
</dbReference>
<dbReference type="GO" id="GO:0005886">
    <property type="term" value="C:plasma membrane"/>
    <property type="evidence" value="ECO:0007669"/>
    <property type="project" value="UniProtKB-SubCell"/>
</dbReference>
<feature type="transmembrane region" description="Helical" evidence="6">
    <location>
        <begin position="158"/>
        <end position="175"/>
    </location>
</feature>
<accession>A0A562VNR4</accession>
<dbReference type="GO" id="GO:0015658">
    <property type="term" value="F:branched-chain amino acid transmembrane transporter activity"/>
    <property type="evidence" value="ECO:0007669"/>
    <property type="project" value="InterPro"/>
</dbReference>
<dbReference type="RefSeq" id="WP_145021047.1">
    <property type="nucleotide sequence ID" value="NZ_VLLN01000008.1"/>
</dbReference>
<evidence type="ECO:0000256" key="2">
    <source>
        <dbReference type="ARBA" id="ARBA00022475"/>
    </source>
</evidence>
<name>A0A562VNR4_9BACT</name>
<proteinExistence type="predicted"/>
<dbReference type="InterPro" id="IPR043428">
    <property type="entry name" value="LivM-like"/>
</dbReference>
<feature type="transmembrane region" description="Helical" evidence="6">
    <location>
        <begin position="78"/>
        <end position="97"/>
    </location>
</feature>
<feature type="transmembrane region" description="Helical" evidence="6">
    <location>
        <begin position="209"/>
        <end position="234"/>
    </location>
</feature>
<gene>
    <name evidence="7" type="ORF">JN12_01652</name>
</gene>
<sequence length="313" mass="33747">MNRTLWLVLLVAGLAAPFVIYPVFVMELLCFALFACAFNLLLGYSGLLSFGHAAFFGGAAYVTGYLVKNAGLTPELGVLAGTLFAGALGFVFGSLAIRRQGIYFAMITLALAQIIYFVAIKAPFTGGEDGLQDIPRGRLLGMLDLDHVYHLWGKTLELNLYYFVFALFCIGFWLVHRTIHSPFGQVLKAIRENEPRAVSLGYKVERFKLIAFVISASLAGMAGAAKALVFQLASLTDVNWHTSGEVVLMTLLGGLGTVLGPLAGAFTVVTLHSKLSAIGSWVTVVIGAIFVICVLAFRRGFVGELGRLLKRSL</sequence>
<feature type="transmembrane region" description="Helical" evidence="6">
    <location>
        <begin position="47"/>
        <end position="66"/>
    </location>
</feature>
<dbReference type="PANTHER" id="PTHR30482:SF17">
    <property type="entry name" value="ABC TRANSPORTER ATP-BINDING PROTEIN"/>
    <property type="match status" value="1"/>
</dbReference>
<feature type="transmembrane region" description="Helical" evidence="6">
    <location>
        <begin position="246"/>
        <end position="271"/>
    </location>
</feature>
<evidence type="ECO:0000256" key="3">
    <source>
        <dbReference type="ARBA" id="ARBA00022692"/>
    </source>
</evidence>
<dbReference type="Proteomes" id="UP000319449">
    <property type="component" value="Unassembled WGS sequence"/>
</dbReference>
<dbReference type="EMBL" id="VLLN01000008">
    <property type="protein sequence ID" value="TWJ19535.1"/>
    <property type="molecule type" value="Genomic_DNA"/>
</dbReference>
<keyword evidence="2" id="KW-1003">Cell membrane</keyword>
<keyword evidence="5 6" id="KW-0472">Membrane</keyword>
<evidence type="ECO:0000313" key="8">
    <source>
        <dbReference type="Proteomes" id="UP000319449"/>
    </source>
</evidence>
<dbReference type="AlphaFoldDB" id="A0A562VNR4"/>
<dbReference type="OrthoDB" id="9780757at2"/>
<keyword evidence="4 6" id="KW-1133">Transmembrane helix</keyword>
<evidence type="ECO:0000256" key="5">
    <source>
        <dbReference type="ARBA" id="ARBA00023136"/>
    </source>
</evidence>
<evidence type="ECO:0000256" key="1">
    <source>
        <dbReference type="ARBA" id="ARBA00004651"/>
    </source>
</evidence>
<keyword evidence="8" id="KW-1185">Reference proteome</keyword>
<dbReference type="InterPro" id="IPR001851">
    <property type="entry name" value="ABC_transp_permease"/>
</dbReference>
<dbReference type="PANTHER" id="PTHR30482">
    <property type="entry name" value="HIGH-AFFINITY BRANCHED-CHAIN AMINO ACID TRANSPORT SYSTEM PERMEASE"/>
    <property type="match status" value="1"/>
</dbReference>
<evidence type="ECO:0000313" key="7">
    <source>
        <dbReference type="EMBL" id="TWJ19535.1"/>
    </source>
</evidence>
<keyword evidence="3 6" id="KW-0812">Transmembrane</keyword>
<comment type="caution">
    <text evidence="7">The sequence shown here is derived from an EMBL/GenBank/DDBJ whole genome shotgun (WGS) entry which is preliminary data.</text>
</comment>
<dbReference type="Pfam" id="PF02653">
    <property type="entry name" value="BPD_transp_2"/>
    <property type="match status" value="1"/>
</dbReference>
<feature type="transmembrane region" description="Helical" evidence="6">
    <location>
        <begin position="278"/>
        <end position="297"/>
    </location>
</feature>
<evidence type="ECO:0000256" key="6">
    <source>
        <dbReference type="SAM" id="Phobius"/>
    </source>
</evidence>
<feature type="transmembrane region" description="Helical" evidence="6">
    <location>
        <begin position="102"/>
        <end position="120"/>
    </location>
</feature>
<organism evidence="7 8">
    <name type="scientific">Geobacter argillaceus</name>
    <dbReference type="NCBI Taxonomy" id="345631"/>
    <lineage>
        <taxon>Bacteria</taxon>
        <taxon>Pseudomonadati</taxon>
        <taxon>Thermodesulfobacteriota</taxon>
        <taxon>Desulfuromonadia</taxon>
        <taxon>Geobacterales</taxon>
        <taxon>Geobacteraceae</taxon>
        <taxon>Geobacter</taxon>
    </lineage>
</organism>